<accession>A0ABV2XYF8</accession>
<evidence type="ECO:0000256" key="1">
    <source>
        <dbReference type="ARBA" id="ARBA00001974"/>
    </source>
</evidence>
<organism evidence="7 8">
    <name type="scientific">Streptomyces olindensis</name>
    <dbReference type="NCBI Taxonomy" id="358823"/>
    <lineage>
        <taxon>Bacteria</taxon>
        <taxon>Bacillati</taxon>
        <taxon>Actinomycetota</taxon>
        <taxon>Actinomycetes</taxon>
        <taxon>Kitasatosporales</taxon>
        <taxon>Streptomycetaceae</taxon>
        <taxon>Streptomyces</taxon>
    </lineage>
</organism>
<dbReference type="EMBL" id="JBEYBN010000031">
    <property type="protein sequence ID" value="MEU2269025.1"/>
    <property type="molecule type" value="Genomic_DNA"/>
</dbReference>
<dbReference type="InterPro" id="IPR002938">
    <property type="entry name" value="FAD-bd"/>
</dbReference>
<dbReference type="RefSeq" id="WP_359790384.1">
    <property type="nucleotide sequence ID" value="NZ_JBEYBN010000031.1"/>
</dbReference>
<keyword evidence="4" id="KW-0560">Oxidoreductase</keyword>
<gene>
    <name evidence="7" type="ORF">ABZ568_21965</name>
</gene>
<dbReference type="Pfam" id="PF01494">
    <property type="entry name" value="FAD_binding_3"/>
    <property type="match status" value="1"/>
</dbReference>
<keyword evidence="3" id="KW-0274">FAD</keyword>
<dbReference type="PANTHER" id="PTHR13789">
    <property type="entry name" value="MONOOXYGENASE"/>
    <property type="match status" value="1"/>
</dbReference>
<dbReference type="InterPro" id="IPR036188">
    <property type="entry name" value="FAD/NAD-bd_sf"/>
</dbReference>
<comment type="caution">
    <text evidence="7">The sequence shown here is derived from an EMBL/GenBank/DDBJ whole genome shotgun (WGS) entry which is preliminary data.</text>
</comment>
<protein>
    <submittedName>
        <fullName evidence="7">FAD-dependent monooxygenase</fullName>
    </submittedName>
</protein>
<dbReference type="Proteomes" id="UP001550603">
    <property type="component" value="Unassembled WGS sequence"/>
</dbReference>
<dbReference type="SUPFAM" id="SSF54373">
    <property type="entry name" value="FAD-linked reductases, C-terminal domain"/>
    <property type="match status" value="1"/>
</dbReference>
<dbReference type="GO" id="GO:0004497">
    <property type="term" value="F:monooxygenase activity"/>
    <property type="evidence" value="ECO:0007669"/>
    <property type="project" value="UniProtKB-KW"/>
</dbReference>
<name>A0ABV2XYF8_9ACTN</name>
<feature type="domain" description="FAD-binding" evidence="6">
    <location>
        <begin position="14"/>
        <end position="333"/>
    </location>
</feature>
<evidence type="ECO:0000256" key="4">
    <source>
        <dbReference type="ARBA" id="ARBA00023002"/>
    </source>
</evidence>
<keyword evidence="2" id="KW-0285">Flavoprotein</keyword>
<evidence type="ECO:0000256" key="2">
    <source>
        <dbReference type="ARBA" id="ARBA00022630"/>
    </source>
</evidence>
<dbReference type="Gene3D" id="3.50.50.60">
    <property type="entry name" value="FAD/NAD(P)-binding domain"/>
    <property type="match status" value="1"/>
</dbReference>
<dbReference type="PRINTS" id="PR00420">
    <property type="entry name" value="RNGMNOXGNASE"/>
</dbReference>
<reference evidence="7 8" key="1">
    <citation type="submission" date="2024-06" db="EMBL/GenBank/DDBJ databases">
        <title>The Natural Products Discovery Center: Release of the First 8490 Sequenced Strains for Exploring Actinobacteria Biosynthetic Diversity.</title>
        <authorList>
            <person name="Kalkreuter E."/>
            <person name="Kautsar S.A."/>
            <person name="Yang D."/>
            <person name="Bader C.D."/>
            <person name="Teijaro C.N."/>
            <person name="Fluegel L."/>
            <person name="Davis C.M."/>
            <person name="Simpson J.R."/>
            <person name="Lauterbach L."/>
            <person name="Steele A.D."/>
            <person name="Gui C."/>
            <person name="Meng S."/>
            <person name="Li G."/>
            <person name="Viehrig K."/>
            <person name="Ye F."/>
            <person name="Su P."/>
            <person name="Kiefer A.F."/>
            <person name="Nichols A."/>
            <person name="Cepeda A.J."/>
            <person name="Yan W."/>
            <person name="Fan B."/>
            <person name="Jiang Y."/>
            <person name="Adhikari A."/>
            <person name="Zheng C.-J."/>
            <person name="Schuster L."/>
            <person name="Cowan T.M."/>
            <person name="Smanski M.J."/>
            <person name="Chevrette M.G."/>
            <person name="De Carvalho L.P.S."/>
            <person name="Shen B."/>
        </authorList>
    </citation>
    <scope>NUCLEOTIDE SEQUENCE [LARGE SCALE GENOMIC DNA]</scope>
    <source>
        <strain evidence="7 8">NPDC019583</strain>
    </source>
</reference>
<evidence type="ECO:0000256" key="3">
    <source>
        <dbReference type="ARBA" id="ARBA00022827"/>
    </source>
</evidence>
<comment type="cofactor">
    <cofactor evidence="1">
        <name>FAD</name>
        <dbReference type="ChEBI" id="CHEBI:57692"/>
    </cofactor>
</comment>
<evidence type="ECO:0000259" key="6">
    <source>
        <dbReference type="Pfam" id="PF01494"/>
    </source>
</evidence>
<evidence type="ECO:0000256" key="5">
    <source>
        <dbReference type="ARBA" id="ARBA00023033"/>
    </source>
</evidence>
<keyword evidence="5 7" id="KW-0503">Monooxygenase</keyword>
<proteinExistence type="predicted"/>
<dbReference type="SUPFAM" id="SSF51905">
    <property type="entry name" value="FAD/NAD(P)-binding domain"/>
    <property type="match status" value="1"/>
</dbReference>
<dbReference type="InterPro" id="IPR050493">
    <property type="entry name" value="FAD-dep_Monooxygenase_BioMet"/>
</dbReference>
<keyword evidence="8" id="KW-1185">Reference proteome</keyword>
<evidence type="ECO:0000313" key="8">
    <source>
        <dbReference type="Proteomes" id="UP001550603"/>
    </source>
</evidence>
<sequence length="415" mass="45584">METRVETVRSTKHAVVVGAGIGGLTTALALGRTGWRVTVLEQAAAVGEVGAGIQLSPNGVRVLSSLGVLDRLLPTTFRPEAVEMRLGRSGRHVFRIELAETAVRRWGAPYLHVHRADLLDALLAATTGSGLDITLRTGSAVRSYEQDREQVTAVLDSGRRVSGSLLVGADGIHSVIRGQMLGTGEPRFTGHVAWRVTVPIERLGRDAPPPTACLWVGEGRHAITYRLRGGALANLVAVVERDAWRGESWTERGTREDALADFAGWHPMITTVLREADAHYRWALFDREPLENWTDGRVALLGDACHPMLPYLAQGATMAIEDAQVLADRLEAHRLEAQGLEAQGLERPGDVPRALRSYAATRRPRTARVQAGSRQNGQRFHQGGRFAHLPLWFLGKLAPRVYHRRLDWLYGHRVS</sequence>
<dbReference type="PANTHER" id="PTHR13789:SF318">
    <property type="entry name" value="GERANYLGERANYL DIPHOSPHATE REDUCTASE"/>
    <property type="match status" value="1"/>
</dbReference>
<evidence type="ECO:0000313" key="7">
    <source>
        <dbReference type="EMBL" id="MEU2269025.1"/>
    </source>
</evidence>